<evidence type="ECO:0000313" key="2">
    <source>
        <dbReference type="Proteomes" id="UP000050544"/>
    </source>
</evidence>
<dbReference type="InterPro" id="IPR029033">
    <property type="entry name" value="His_PPase_superfam"/>
</dbReference>
<dbReference type="STRING" id="869279.SE15_02015"/>
<dbReference type="PANTHER" id="PTHR48100">
    <property type="entry name" value="BROAD-SPECIFICITY PHOSPHATASE YOR283W-RELATED"/>
    <property type="match status" value="1"/>
</dbReference>
<reference evidence="1 2" key="1">
    <citation type="submission" date="2015-07" db="EMBL/GenBank/DDBJ databases">
        <title>Whole genome sequence of Thermanaerothrix daxensis DSM 23592.</title>
        <authorList>
            <person name="Hemp J."/>
            <person name="Ward L.M."/>
            <person name="Pace L.A."/>
            <person name="Fischer W.W."/>
        </authorList>
    </citation>
    <scope>NUCLEOTIDE SEQUENCE [LARGE SCALE GENOMIC DNA]</scope>
    <source>
        <strain evidence="1 2">GNS-1</strain>
    </source>
</reference>
<dbReference type="SMART" id="SM00855">
    <property type="entry name" value="PGAM"/>
    <property type="match status" value="1"/>
</dbReference>
<organism evidence="1 2">
    <name type="scientific">Thermanaerothrix daxensis</name>
    <dbReference type="NCBI Taxonomy" id="869279"/>
    <lineage>
        <taxon>Bacteria</taxon>
        <taxon>Bacillati</taxon>
        <taxon>Chloroflexota</taxon>
        <taxon>Anaerolineae</taxon>
        <taxon>Anaerolineales</taxon>
        <taxon>Anaerolineaceae</taxon>
        <taxon>Thermanaerothrix</taxon>
    </lineage>
</organism>
<sequence length="212" mass="23501">MPKVLLLIRHAENDVMYRRLAGRLPGVHLNRRGQQQALAVARMLLGAPVQALYSSPLERALETAEPLARALGLQIEVRSGLNEVDFGRWQGRSYRQLQRTRLWKLLQTAPAQVRFPDGESLAEAQQRVVSELENLALEGMIACVTHADVIRLALLHYLNMCLDDLHRLVITPASISIVMLGERPQVLTINRTCEFEWGGLSAQGAAPGSPSA</sequence>
<proteinExistence type="predicted"/>
<dbReference type="RefSeq" id="WP_054520425.1">
    <property type="nucleotide sequence ID" value="NZ_LGKO01000002.1"/>
</dbReference>
<dbReference type="AlphaFoldDB" id="A0A0P6Y4N1"/>
<dbReference type="EMBL" id="LGKO01000002">
    <property type="protein sequence ID" value="KPL83992.1"/>
    <property type="molecule type" value="Genomic_DNA"/>
</dbReference>
<dbReference type="InterPro" id="IPR013078">
    <property type="entry name" value="His_Pase_superF_clade-1"/>
</dbReference>
<protein>
    <recommendedName>
        <fullName evidence="3">Phosphoglycerate mutase</fullName>
    </recommendedName>
</protein>
<dbReference type="CDD" id="cd07067">
    <property type="entry name" value="HP_PGM_like"/>
    <property type="match status" value="1"/>
</dbReference>
<dbReference type="Gene3D" id="3.40.50.1240">
    <property type="entry name" value="Phosphoglycerate mutase-like"/>
    <property type="match status" value="1"/>
</dbReference>
<dbReference type="GO" id="GO:0005737">
    <property type="term" value="C:cytoplasm"/>
    <property type="evidence" value="ECO:0007669"/>
    <property type="project" value="TreeGrafter"/>
</dbReference>
<dbReference type="PANTHER" id="PTHR48100:SF59">
    <property type="entry name" value="ADENOSYLCOBALAMIN_ALPHA-RIBAZOLE PHOSPHATASE"/>
    <property type="match status" value="1"/>
</dbReference>
<evidence type="ECO:0008006" key="3">
    <source>
        <dbReference type="Google" id="ProtNLM"/>
    </source>
</evidence>
<dbReference type="SUPFAM" id="SSF53254">
    <property type="entry name" value="Phosphoglycerate mutase-like"/>
    <property type="match status" value="1"/>
</dbReference>
<dbReference type="InterPro" id="IPR050275">
    <property type="entry name" value="PGM_Phosphatase"/>
</dbReference>
<keyword evidence="2" id="KW-1185">Reference proteome</keyword>
<dbReference type="Proteomes" id="UP000050544">
    <property type="component" value="Unassembled WGS sequence"/>
</dbReference>
<accession>A0A0P6Y4N1</accession>
<dbReference type="OrthoDB" id="9782128at2"/>
<dbReference type="GO" id="GO:0016791">
    <property type="term" value="F:phosphatase activity"/>
    <property type="evidence" value="ECO:0007669"/>
    <property type="project" value="TreeGrafter"/>
</dbReference>
<name>A0A0P6Y4N1_9CHLR</name>
<evidence type="ECO:0000313" key="1">
    <source>
        <dbReference type="EMBL" id="KPL83992.1"/>
    </source>
</evidence>
<gene>
    <name evidence="1" type="ORF">SE15_02015</name>
</gene>
<dbReference type="Pfam" id="PF00300">
    <property type="entry name" value="His_Phos_1"/>
    <property type="match status" value="1"/>
</dbReference>
<comment type="caution">
    <text evidence="1">The sequence shown here is derived from an EMBL/GenBank/DDBJ whole genome shotgun (WGS) entry which is preliminary data.</text>
</comment>